<dbReference type="Proteomes" id="UP001308179">
    <property type="component" value="Unassembled WGS sequence"/>
</dbReference>
<sequence>MPLIDLPAELLAMIIAQLLGPCFLRRHVVTNLQQMSFIQQPLQRNEQYTLHAHDSAVRRNAGFDSKELPYYAALWRALQHCSRSFELLYLDAERIWLRKPPMDYRTFKHFCDNPSAYVYHDREYLVLELFPDTDFFDPPPEITSIDATDRWNLRQRATPPLPALGLYLVALDQRIYSGLMELWSTQIPRMPAHVQRVRAIAKKATASVPHECAECRLAVGIDCDAQLGSVLRLLSIAAASERVGDIEAQYHSSDEWLFSATGKQYGRRVLLGNDEFEGVLGPECVLGVGCAQRFDANLPTNAGERWLERERPTARPPRLGGEAHLRRRRHSASLRVDLDGMAFAQDVGPDHYPEL</sequence>
<evidence type="ECO:0008006" key="3">
    <source>
        <dbReference type="Google" id="ProtNLM"/>
    </source>
</evidence>
<comment type="caution">
    <text evidence="1">The sequence shown here is derived from an EMBL/GenBank/DDBJ whole genome shotgun (WGS) entry which is preliminary data.</text>
</comment>
<protein>
    <recommendedName>
        <fullName evidence="3">F-box domain-containing protein</fullName>
    </recommendedName>
</protein>
<proteinExistence type="predicted"/>
<accession>A0ABR0L3J8</accession>
<name>A0ABR0L3J8_9PEZI</name>
<keyword evidence="2" id="KW-1185">Reference proteome</keyword>
<evidence type="ECO:0000313" key="2">
    <source>
        <dbReference type="Proteomes" id="UP001308179"/>
    </source>
</evidence>
<evidence type="ECO:0000313" key="1">
    <source>
        <dbReference type="EMBL" id="KAK5142970.1"/>
    </source>
</evidence>
<reference evidence="1 2" key="1">
    <citation type="submission" date="2023-08" db="EMBL/GenBank/DDBJ databases">
        <title>Black Yeasts Isolated from many extreme environments.</title>
        <authorList>
            <person name="Coleine C."/>
            <person name="Stajich J.E."/>
            <person name="Selbmann L."/>
        </authorList>
    </citation>
    <scope>NUCLEOTIDE SEQUENCE [LARGE SCALE GENOMIC DNA]</scope>
    <source>
        <strain evidence="1 2">CCFEE 5386</strain>
    </source>
</reference>
<dbReference type="EMBL" id="JAVRRR010000366">
    <property type="protein sequence ID" value="KAK5142970.1"/>
    <property type="molecule type" value="Genomic_DNA"/>
</dbReference>
<gene>
    <name evidence="1" type="ORF">LTR32_004801</name>
</gene>
<organism evidence="1 2">
    <name type="scientific">Rachicladosporium monterosium</name>
    <dbReference type="NCBI Taxonomy" id="1507873"/>
    <lineage>
        <taxon>Eukaryota</taxon>
        <taxon>Fungi</taxon>
        <taxon>Dikarya</taxon>
        <taxon>Ascomycota</taxon>
        <taxon>Pezizomycotina</taxon>
        <taxon>Dothideomycetes</taxon>
        <taxon>Dothideomycetidae</taxon>
        <taxon>Cladosporiales</taxon>
        <taxon>Cladosporiaceae</taxon>
        <taxon>Rachicladosporium</taxon>
    </lineage>
</organism>